<keyword evidence="3" id="KW-1185">Reference proteome</keyword>
<sequence>MATNYKNRYHSSSTSSDVSLAQNYATAQTIPRSEPFGFFPITKNPLEEILANSIHATPLTLPLDHH</sequence>
<name>A0A834MFW3_RHYFE</name>
<evidence type="ECO:0000256" key="1">
    <source>
        <dbReference type="SAM" id="MobiDB-lite"/>
    </source>
</evidence>
<dbReference type="EMBL" id="JAACXV010000402">
    <property type="protein sequence ID" value="KAF7278370.1"/>
    <property type="molecule type" value="Genomic_DNA"/>
</dbReference>
<reference evidence="2" key="1">
    <citation type="submission" date="2020-08" db="EMBL/GenBank/DDBJ databases">
        <title>Genome sequencing and assembly of the red palm weevil Rhynchophorus ferrugineus.</title>
        <authorList>
            <person name="Dias G.B."/>
            <person name="Bergman C.M."/>
            <person name="Manee M."/>
        </authorList>
    </citation>
    <scope>NUCLEOTIDE SEQUENCE</scope>
    <source>
        <strain evidence="2">AA-2017</strain>
        <tissue evidence="2">Whole larva</tissue>
    </source>
</reference>
<dbReference type="Proteomes" id="UP000625711">
    <property type="component" value="Unassembled WGS sequence"/>
</dbReference>
<gene>
    <name evidence="2" type="ORF">GWI33_008502</name>
</gene>
<organism evidence="2 3">
    <name type="scientific">Rhynchophorus ferrugineus</name>
    <name type="common">Red palm weevil</name>
    <name type="synonym">Curculio ferrugineus</name>
    <dbReference type="NCBI Taxonomy" id="354439"/>
    <lineage>
        <taxon>Eukaryota</taxon>
        <taxon>Metazoa</taxon>
        <taxon>Ecdysozoa</taxon>
        <taxon>Arthropoda</taxon>
        <taxon>Hexapoda</taxon>
        <taxon>Insecta</taxon>
        <taxon>Pterygota</taxon>
        <taxon>Neoptera</taxon>
        <taxon>Endopterygota</taxon>
        <taxon>Coleoptera</taxon>
        <taxon>Polyphaga</taxon>
        <taxon>Cucujiformia</taxon>
        <taxon>Curculionidae</taxon>
        <taxon>Dryophthorinae</taxon>
        <taxon>Rhynchophorus</taxon>
    </lineage>
</organism>
<evidence type="ECO:0000313" key="2">
    <source>
        <dbReference type="EMBL" id="KAF7278370.1"/>
    </source>
</evidence>
<protein>
    <submittedName>
        <fullName evidence="2">Uncharacterized protein</fullName>
    </submittedName>
</protein>
<evidence type="ECO:0000313" key="3">
    <source>
        <dbReference type="Proteomes" id="UP000625711"/>
    </source>
</evidence>
<feature type="region of interest" description="Disordered" evidence="1">
    <location>
        <begin position="1"/>
        <end position="21"/>
    </location>
</feature>
<dbReference type="AlphaFoldDB" id="A0A834MFW3"/>
<accession>A0A834MFW3</accession>
<proteinExistence type="predicted"/>
<comment type="caution">
    <text evidence="2">The sequence shown here is derived from an EMBL/GenBank/DDBJ whole genome shotgun (WGS) entry which is preliminary data.</text>
</comment>